<evidence type="ECO:0000313" key="1">
    <source>
        <dbReference type="EMBL" id="QNI34292.1"/>
    </source>
</evidence>
<keyword evidence="2" id="KW-1185">Reference proteome</keyword>
<accession>A0A7G8BP22</accession>
<gene>
    <name evidence="1" type="ORF">H7849_10585</name>
</gene>
<protein>
    <submittedName>
        <fullName evidence="1">Uncharacterized protein</fullName>
    </submittedName>
</protein>
<dbReference type="AlphaFoldDB" id="A0A7G8BP22"/>
<reference evidence="1 2" key="1">
    <citation type="submission" date="2020-08" db="EMBL/GenBank/DDBJ databases">
        <title>Edaphobacter telluris sp. nov. and Acidobacterium dinghuensis sp. nov., two acidobacteria isolated from forest soil.</title>
        <authorList>
            <person name="Fu J."/>
            <person name="Qiu L."/>
        </authorList>
    </citation>
    <scope>NUCLEOTIDE SEQUENCE [LARGE SCALE GENOMIC DNA]</scope>
    <source>
        <strain evidence="1">4Y35</strain>
    </source>
</reference>
<dbReference type="Proteomes" id="UP000515312">
    <property type="component" value="Chromosome"/>
</dbReference>
<name>A0A7G8BP22_9BACT</name>
<evidence type="ECO:0000313" key="2">
    <source>
        <dbReference type="Proteomes" id="UP000515312"/>
    </source>
</evidence>
<dbReference type="KEGG" id="adin:H7849_10585"/>
<organism evidence="1 2">
    <name type="scientific">Alloacidobacterium dinghuense</name>
    <dbReference type="NCBI Taxonomy" id="2763107"/>
    <lineage>
        <taxon>Bacteria</taxon>
        <taxon>Pseudomonadati</taxon>
        <taxon>Acidobacteriota</taxon>
        <taxon>Terriglobia</taxon>
        <taxon>Terriglobales</taxon>
        <taxon>Acidobacteriaceae</taxon>
        <taxon>Alloacidobacterium</taxon>
    </lineage>
</organism>
<sequence>MADQLYLSLWYPNFRLTSLGPALLGVIRQFTIAGGSGLVKAANAYPISWNEAPAYQRVYDDDEPEAAAPEQAVPAALELLHDDFAYEFELTWELWAQEQAGDLDPIWRKEPRTVRIIGYGPEFDESSYEQNGQIRIDFGADTPFLQEGVDLDAEAAEHVKQNVQMLVDFTNGVQQHCGISSRLLWSESGESLAQKLIARLQQVN</sequence>
<dbReference type="EMBL" id="CP060394">
    <property type="protein sequence ID" value="QNI34292.1"/>
    <property type="molecule type" value="Genomic_DNA"/>
</dbReference>
<proteinExistence type="predicted"/>
<dbReference type="RefSeq" id="WP_186746350.1">
    <property type="nucleotide sequence ID" value="NZ_CP060394.1"/>
</dbReference>